<protein>
    <submittedName>
        <fullName evidence="4">Nitroreductase</fullName>
    </submittedName>
</protein>
<name>A0A2A2ZJB3_MYCAV</name>
<evidence type="ECO:0000313" key="5">
    <source>
        <dbReference type="Proteomes" id="UP000217768"/>
    </source>
</evidence>
<proteinExistence type="inferred from homology"/>
<feature type="domain" description="Nitroreductase" evidence="3">
    <location>
        <begin position="12"/>
        <end position="181"/>
    </location>
</feature>
<dbReference type="SUPFAM" id="SSF55469">
    <property type="entry name" value="FMN-dependent nitroreductase-like"/>
    <property type="match status" value="1"/>
</dbReference>
<evidence type="ECO:0000256" key="1">
    <source>
        <dbReference type="ARBA" id="ARBA00007118"/>
    </source>
</evidence>
<dbReference type="PANTHER" id="PTHR43673:SF10">
    <property type="entry name" value="NADH DEHYDROGENASE_NAD(P)H NITROREDUCTASE XCC3605-RELATED"/>
    <property type="match status" value="1"/>
</dbReference>
<reference evidence="4 5" key="1">
    <citation type="submission" date="2017-08" db="EMBL/GenBank/DDBJ databases">
        <title>Phylogenetic analysis of Mycobacterium avium complex whole genomes.</title>
        <authorList>
            <person name="Caverly L.J."/>
            <person name="Spilker T."/>
            <person name="Lipuma J."/>
        </authorList>
    </citation>
    <scope>NUCLEOTIDE SEQUENCE [LARGE SCALE GENOMIC DNA]</scope>
    <source>
        <strain evidence="4 5">FLAC0165</strain>
    </source>
</reference>
<dbReference type="PANTHER" id="PTHR43673">
    <property type="entry name" value="NAD(P)H NITROREDUCTASE YDGI-RELATED"/>
    <property type="match status" value="1"/>
</dbReference>
<gene>
    <name evidence="4" type="ORF">CKJ66_11600</name>
</gene>
<dbReference type="AlphaFoldDB" id="A0A2A2ZJB3"/>
<evidence type="ECO:0000256" key="2">
    <source>
        <dbReference type="ARBA" id="ARBA00023002"/>
    </source>
</evidence>
<accession>A0A2A2ZJB3</accession>
<comment type="caution">
    <text evidence="4">The sequence shown here is derived from an EMBL/GenBank/DDBJ whole genome shotgun (WGS) entry which is preliminary data.</text>
</comment>
<keyword evidence="2" id="KW-0560">Oxidoreductase</keyword>
<organism evidence="4 5">
    <name type="scientific">Mycobacterium avium</name>
    <dbReference type="NCBI Taxonomy" id="1764"/>
    <lineage>
        <taxon>Bacteria</taxon>
        <taxon>Bacillati</taxon>
        <taxon>Actinomycetota</taxon>
        <taxon>Actinomycetes</taxon>
        <taxon>Mycobacteriales</taxon>
        <taxon>Mycobacteriaceae</taxon>
        <taxon>Mycobacterium</taxon>
        <taxon>Mycobacterium avium complex (MAC)</taxon>
    </lineage>
</organism>
<dbReference type="Proteomes" id="UP000217768">
    <property type="component" value="Unassembled WGS sequence"/>
</dbReference>
<dbReference type="CDD" id="cd02062">
    <property type="entry name" value="Nitro_FMN_reductase"/>
    <property type="match status" value="1"/>
</dbReference>
<sequence>MDIATVDELLSTTRSVRKRLDLTRPVGRDVILECIQLAMQAPTASNAQDWRWLVVTDADKRAAIAEVYRSIGTDYLARAADQASDPQTRRVYASAHRLTDTLGKVPVHVIPCLNQRIDNANLLTAASAWASIIPAGWSFLLALRSRGLGSVWTTMHLAREQQVADILGIPATVTQAALFPVAYAIGTDFRPAKRPPPETITFWNTWENSRGEP</sequence>
<dbReference type="RefSeq" id="WP_033719874.1">
    <property type="nucleotide sequence ID" value="NZ_NSEY01000026.1"/>
</dbReference>
<comment type="similarity">
    <text evidence="1">Belongs to the nitroreductase family.</text>
</comment>
<dbReference type="Pfam" id="PF00881">
    <property type="entry name" value="Nitroreductase"/>
    <property type="match status" value="1"/>
</dbReference>
<dbReference type="Gene3D" id="3.40.109.10">
    <property type="entry name" value="NADH Oxidase"/>
    <property type="match status" value="1"/>
</dbReference>
<dbReference type="InterPro" id="IPR029479">
    <property type="entry name" value="Nitroreductase"/>
</dbReference>
<evidence type="ECO:0000313" key="4">
    <source>
        <dbReference type="EMBL" id="PBA26627.1"/>
    </source>
</evidence>
<dbReference type="GO" id="GO:0016491">
    <property type="term" value="F:oxidoreductase activity"/>
    <property type="evidence" value="ECO:0007669"/>
    <property type="project" value="UniProtKB-KW"/>
</dbReference>
<dbReference type="InterPro" id="IPR000415">
    <property type="entry name" value="Nitroreductase-like"/>
</dbReference>
<evidence type="ECO:0000259" key="3">
    <source>
        <dbReference type="Pfam" id="PF00881"/>
    </source>
</evidence>
<dbReference type="EMBL" id="NSFD01000028">
    <property type="protein sequence ID" value="PBA26627.1"/>
    <property type="molecule type" value="Genomic_DNA"/>
</dbReference>